<evidence type="ECO:0000256" key="8">
    <source>
        <dbReference type="ARBA" id="ARBA00022927"/>
    </source>
</evidence>
<evidence type="ECO:0000313" key="11">
    <source>
        <dbReference type="EMBL" id="GGB35195.1"/>
    </source>
</evidence>
<dbReference type="RefSeq" id="WP_188659171.1">
    <property type="nucleotide sequence ID" value="NZ_BMIH01000003.1"/>
</dbReference>
<evidence type="ECO:0000256" key="5">
    <source>
        <dbReference type="ARBA" id="ARBA00022475"/>
    </source>
</evidence>
<comment type="caution">
    <text evidence="11">The sequence shown here is derived from an EMBL/GenBank/DDBJ whole genome shotgun (WGS) entry which is preliminary data.</text>
</comment>
<keyword evidence="5" id="KW-1003">Cell membrane</keyword>
<protein>
    <recommendedName>
        <fullName evidence="3">Type II secretion system protein N</fullName>
    </recommendedName>
    <alternativeName>
        <fullName evidence="10">General secretion pathway protein N</fullName>
    </alternativeName>
</protein>
<keyword evidence="7" id="KW-0812">Transmembrane</keyword>
<keyword evidence="8" id="KW-0653">Protein transport</keyword>
<dbReference type="GO" id="GO:0005886">
    <property type="term" value="C:plasma membrane"/>
    <property type="evidence" value="ECO:0007669"/>
    <property type="project" value="UniProtKB-SubCell"/>
</dbReference>
<evidence type="ECO:0000256" key="4">
    <source>
        <dbReference type="ARBA" id="ARBA00022448"/>
    </source>
</evidence>
<dbReference type="EMBL" id="BMIH01000003">
    <property type="protein sequence ID" value="GGB35195.1"/>
    <property type="molecule type" value="Genomic_DNA"/>
</dbReference>
<name>A0A916T993_9SPHN</name>
<evidence type="ECO:0000256" key="1">
    <source>
        <dbReference type="ARBA" id="ARBA00004533"/>
    </source>
</evidence>
<accession>A0A916T993</accession>
<comment type="subcellular location">
    <subcellularLocation>
        <location evidence="1">Cell inner membrane</location>
    </subcellularLocation>
</comment>
<evidence type="ECO:0000313" key="12">
    <source>
        <dbReference type="Proteomes" id="UP000623067"/>
    </source>
</evidence>
<keyword evidence="6" id="KW-0997">Cell inner membrane</keyword>
<dbReference type="Pfam" id="PF01203">
    <property type="entry name" value="T2SSN"/>
    <property type="match status" value="1"/>
</dbReference>
<evidence type="ECO:0000256" key="3">
    <source>
        <dbReference type="ARBA" id="ARBA00021563"/>
    </source>
</evidence>
<organism evidence="11 12">
    <name type="scientific">Sphingomonas metalli</name>
    <dbReference type="NCBI Taxonomy" id="1779358"/>
    <lineage>
        <taxon>Bacteria</taxon>
        <taxon>Pseudomonadati</taxon>
        <taxon>Pseudomonadota</taxon>
        <taxon>Alphaproteobacteria</taxon>
        <taxon>Sphingomonadales</taxon>
        <taxon>Sphingomonadaceae</taxon>
        <taxon>Sphingomonas</taxon>
    </lineage>
</organism>
<keyword evidence="9" id="KW-0472">Membrane</keyword>
<dbReference type="GO" id="GO:0015628">
    <property type="term" value="P:protein secretion by the type II secretion system"/>
    <property type="evidence" value="ECO:0007669"/>
    <property type="project" value="InterPro"/>
</dbReference>
<keyword evidence="4" id="KW-0813">Transport</keyword>
<reference evidence="11" key="2">
    <citation type="submission" date="2020-09" db="EMBL/GenBank/DDBJ databases">
        <authorList>
            <person name="Sun Q."/>
            <person name="Zhou Y."/>
        </authorList>
    </citation>
    <scope>NUCLEOTIDE SEQUENCE</scope>
    <source>
        <strain evidence="11">CGMCC 1.15330</strain>
    </source>
</reference>
<evidence type="ECO:0000256" key="6">
    <source>
        <dbReference type="ARBA" id="ARBA00022519"/>
    </source>
</evidence>
<dbReference type="GO" id="GO:0015627">
    <property type="term" value="C:type II protein secretion system complex"/>
    <property type="evidence" value="ECO:0007669"/>
    <property type="project" value="InterPro"/>
</dbReference>
<dbReference type="AlphaFoldDB" id="A0A916T993"/>
<evidence type="ECO:0000256" key="2">
    <source>
        <dbReference type="ARBA" id="ARBA00007208"/>
    </source>
</evidence>
<evidence type="ECO:0000256" key="9">
    <source>
        <dbReference type="ARBA" id="ARBA00023136"/>
    </source>
</evidence>
<evidence type="ECO:0000256" key="7">
    <source>
        <dbReference type="ARBA" id="ARBA00022692"/>
    </source>
</evidence>
<proteinExistence type="inferred from homology"/>
<dbReference type="InterPro" id="IPR022792">
    <property type="entry name" value="T2SS_protein-GspN"/>
</dbReference>
<sequence length="241" mass="24613">MRRIRLSTGPAALFGVMLLVALIVFLPMRLVLGWAGAGEEGLRARAVTGTIWGATLSEAQFGDLAVGDLRASLLPLPLVTGRAALSLEGPGAAGAPPLSGTAFVSRHGFGVGKMTGRIATGHAFDPLPVTGLDLDTLSVRFQDDQCVAAEGQVRAALAGEFAGIGVPPSVSGTARCDAGALLLPLTSPSGAEAVTLRIEGAGRYRAELSLRPADPVAAQRLEAAGFNRTNGGYGLSIEGRF</sequence>
<gene>
    <name evidence="11" type="ORF">GCM10011380_25740</name>
</gene>
<reference evidence="11" key="1">
    <citation type="journal article" date="2014" name="Int. J. Syst. Evol. Microbiol.">
        <title>Complete genome sequence of Corynebacterium casei LMG S-19264T (=DSM 44701T), isolated from a smear-ripened cheese.</title>
        <authorList>
            <consortium name="US DOE Joint Genome Institute (JGI-PGF)"/>
            <person name="Walter F."/>
            <person name="Albersmeier A."/>
            <person name="Kalinowski J."/>
            <person name="Ruckert C."/>
        </authorList>
    </citation>
    <scope>NUCLEOTIDE SEQUENCE</scope>
    <source>
        <strain evidence="11">CGMCC 1.15330</strain>
    </source>
</reference>
<comment type="similarity">
    <text evidence="2">Belongs to the GSP N family.</text>
</comment>
<keyword evidence="12" id="KW-1185">Reference proteome</keyword>
<evidence type="ECO:0000256" key="10">
    <source>
        <dbReference type="ARBA" id="ARBA00030772"/>
    </source>
</evidence>
<dbReference type="Proteomes" id="UP000623067">
    <property type="component" value="Unassembled WGS sequence"/>
</dbReference>